<dbReference type="Proteomes" id="UP001344447">
    <property type="component" value="Unassembled WGS sequence"/>
</dbReference>
<feature type="compositionally biased region" description="Low complexity" evidence="1">
    <location>
        <begin position="501"/>
        <end position="514"/>
    </location>
</feature>
<reference evidence="2 3" key="1">
    <citation type="submission" date="2023-11" db="EMBL/GenBank/DDBJ databases">
        <title>Dfirmibasis_genome.</title>
        <authorList>
            <person name="Edelbroek B."/>
            <person name="Kjellin J."/>
            <person name="Jerlstrom-Hultqvist J."/>
            <person name="Soderbom F."/>
        </authorList>
    </citation>
    <scope>NUCLEOTIDE SEQUENCE [LARGE SCALE GENOMIC DNA]</scope>
    <source>
        <strain evidence="2 3">TNS-C-14</strain>
    </source>
</reference>
<comment type="caution">
    <text evidence="2">The sequence shown here is derived from an EMBL/GenBank/DDBJ whole genome shotgun (WGS) entry which is preliminary data.</text>
</comment>
<evidence type="ECO:0000256" key="1">
    <source>
        <dbReference type="SAM" id="MobiDB-lite"/>
    </source>
</evidence>
<dbReference type="AlphaFoldDB" id="A0AAN7TQM4"/>
<proteinExistence type="predicted"/>
<sequence>MISFLSNAIELDILSSTTSTDSSSEIQVPPVTIIVNPNVKNQYSSGNCGNQNLTCNNLQDALTSFMKVATLIPGFPNKDYHMYQMVTFLLTDGTYNFNSNSISLFNMNATITTLTPNSKSVIFSGGNPLSSSPLFSITGGSSDTGNQPSYTVLNGIQFNISQPVLSVNTTSSFTDFKIYNCQFLNYFNKGSSMITINQGASQLALENNAIYFVNSTFNSISTNVTLMSLTNTIVKVQSINVSNGVLSSLIDAKYCSLDLVNGNFNGITSSNGLFVCWNSTISIGHSTFIGNYNNGVSTNIGGSVINMISNAINMYYFEISYSTFINNSAVGNGGIVCAINTLETTEIMPSYFINSSFTGSSSGGYGGVAFLVNIPLIIKGCTFGNSTSGIDGFSLYVSNTDLSVSNSTFIGADLPSSSSSSSSSVSKLGSSGTNYIFYASASNVTFQSTNIYKVSIDCEDSLILINTMESGIVGPYQLSCSGICSITMGNLTLCSPASTTISSSSTSSTSSTSGTGTGSGSNTGGIHSSFVVSSSTQTSTSESNQNSPLLVLIAIISIIFSITL</sequence>
<dbReference type="EMBL" id="JAVFKY010000004">
    <property type="protein sequence ID" value="KAK5577554.1"/>
    <property type="molecule type" value="Genomic_DNA"/>
</dbReference>
<organism evidence="2 3">
    <name type="scientific">Dictyostelium firmibasis</name>
    <dbReference type="NCBI Taxonomy" id="79012"/>
    <lineage>
        <taxon>Eukaryota</taxon>
        <taxon>Amoebozoa</taxon>
        <taxon>Evosea</taxon>
        <taxon>Eumycetozoa</taxon>
        <taxon>Dictyostelia</taxon>
        <taxon>Dictyosteliales</taxon>
        <taxon>Dictyosteliaceae</taxon>
        <taxon>Dictyostelium</taxon>
    </lineage>
</organism>
<evidence type="ECO:0000313" key="3">
    <source>
        <dbReference type="Proteomes" id="UP001344447"/>
    </source>
</evidence>
<keyword evidence="3" id="KW-1185">Reference proteome</keyword>
<feature type="region of interest" description="Disordered" evidence="1">
    <location>
        <begin position="501"/>
        <end position="522"/>
    </location>
</feature>
<evidence type="ECO:0000313" key="2">
    <source>
        <dbReference type="EMBL" id="KAK5577554.1"/>
    </source>
</evidence>
<name>A0AAN7TQM4_9MYCE</name>
<gene>
    <name evidence="2" type="ORF">RB653_002497</name>
</gene>
<protein>
    <submittedName>
        <fullName evidence="2">Uncharacterized protein</fullName>
    </submittedName>
</protein>
<accession>A0AAN7TQM4</accession>